<feature type="transmembrane region" description="Helical" evidence="1">
    <location>
        <begin position="12"/>
        <end position="31"/>
    </location>
</feature>
<dbReference type="STRING" id="180332.GCA_000797495_05085"/>
<dbReference type="Proteomes" id="UP000306509">
    <property type="component" value="Unassembled WGS sequence"/>
</dbReference>
<reference evidence="2 3" key="1">
    <citation type="journal article" date="2019" name="Anaerobe">
        <title>Detection of Robinsoniella peoriensis in multiple bone samples of a trauma patient.</title>
        <authorList>
            <person name="Schrottner P."/>
            <person name="Hartwich K."/>
            <person name="Bunk B."/>
            <person name="Schober I."/>
            <person name="Helbig S."/>
            <person name="Rudolph W.W."/>
            <person name="Gunzer F."/>
        </authorList>
    </citation>
    <scope>NUCLEOTIDE SEQUENCE [LARGE SCALE GENOMIC DNA]</scope>
    <source>
        <strain evidence="2 3">DSM 106044</strain>
    </source>
</reference>
<evidence type="ECO:0000256" key="1">
    <source>
        <dbReference type="SAM" id="Phobius"/>
    </source>
</evidence>
<keyword evidence="1" id="KW-0472">Membrane</keyword>
<accession>A0A4U8Q1Z8</accession>
<name>A0A4U8Q1Z8_9FIRM</name>
<evidence type="ECO:0000313" key="3">
    <source>
        <dbReference type="Proteomes" id="UP000306509"/>
    </source>
</evidence>
<dbReference type="Gene3D" id="3.80.10.10">
    <property type="entry name" value="Ribonuclease Inhibitor"/>
    <property type="match status" value="1"/>
</dbReference>
<dbReference type="RefSeq" id="WP_044293908.1">
    <property type="nucleotide sequence ID" value="NZ_JTGN01000002.1"/>
</dbReference>
<dbReference type="InterPro" id="IPR032675">
    <property type="entry name" value="LRR_dom_sf"/>
</dbReference>
<keyword evidence="3" id="KW-1185">Reference proteome</keyword>
<dbReference type="EMBL" id="QGQD01000086">
    <property type="protein sequence ID" value="TLC98744.1"/>
    <property type="molecule type" value="Genomic_DNA"/>
</dbReference>
<comment type="caution">
    <text evidence="2">The sequence shown here is derived from an EMBL/GenBank/DDBJ whole genome shotgun (WGS) entry which is preliminary data.</text>
</comment>
<dbReference type="AlphaFoldDB" id="A0A4U8Q1Z8"/>
<protein>
    <recommendedName>
        <fullName evidence="4">Leucine-rich repeat domain-containing protein</fullName>
    </recommendedName>
</protein>
<evidence type="ECO:0008006" key="4">
    <source>
        <dbReference type="Google" id="ProtNLM"/>
    </source>
</evidence>
<keyword evidence="1" id="KW-1133">Transmembrane helix</keyword>
<sequence>MKVFIQEYGKVLIIALIGIISMMILLFHGAFMDMVDSLKPANPDVRNEFTRLKLGSLSKREKPKFVFSSPELRLGDKILIRDLVVSATDADGNDLKEHIRYYLEDGTPVTSDYEIRAVQFGTMSFRFRAEDSQGLAADKKFAIAIVNNPDSLEAAKLLEEWDIGQAAETVSARIFEYDYQAGGTFTKRYVLTINGEGAAKAYGSPEQIPWLKNYADKITECEIARSVRTEDVSYWFSECSRLEVIPQFYGVRKMQGTFQNCKAIKYGYIENTVENISQAFKGCTEMTSMGPIFSSVSIMDEAFSGCVKLRGELLIEADPLSYQDCLELTASQTGGVSLKIYAANEINSSTLKEMVIQEIIKLNGSNVRYLGIKE</sequence>
<gene>
    <name evidence="2" type="ORF">DSM106044_04495</name>
</gene>
<proteinExistence type="predicted"/>
<organism evidence="2 3">
    <name type="scientific">Robinsoniella peoriensis</name>
    <dbReference type="NCBI Taxonomy" id="180332"/>
    <lineage>
        <taxon>Bacteria</taxon>
        <taxon>Bacillati</taxon>
        <taxon>Bacillota</taxon>
        <taxon>Clostridia</taxon>
        <taxon>Lachnospirales</taxon>
        <taxon>Lachnospiraceae</taxon>
        <taxon>Robinsoniella</taxon>
    </lineage>
</organism>
<evidence type="ECO:0000313" key="2">
    <source>
        <dbReference type="EMBL" id="TLC98744.1"/>
    </source>
</evidence>
<keyword evidence="1" id="KW-0812">Transmembrane</keyword>